<dbReference type="GO" id="GO:0006401">
    <property type="term" value="P:RNA catabolic process"/>
    <property type="evidence" value="ECO:0007669"/>
    <property type="project" value="InterPro"/>
</dbReference>
<dbReference type="InterPro" id="IPR011990">
    <property type="entry name" value="TPR-like_helical_dom_sf"/>
</dbReference>
<feature type="region of interest" description="Disordered" evidence="3">
    <location>
        <begin position="1"/>
        <end position="27"/>
    </location>
</feature>
<reference evidence="4 5" key="1">
    <citation type="submission" date="2019-09" db="EMBL/GenBank/DDBJ databases">
        <title>FDA dAtabase for Regulatory Grade micrObial Sequences (FDA-ARGOS): Supporting development and validation of Infectious Disease Dx tests.</title>
        <authorList>
            <person name="Sciortino C."/>
            <person name="Tallon L."/>
            <person name="Sadzewicz L."/>
            <person name="Vavikolanu K."/>
            <person name="Mehta A."/>
            <person name="Aluvathingal J."/>
            <person name="Nadendla S."/>
            <person name="Nandy P."/>
            <person name="Geyer C."/>
            <person name="Yan Y."/>
            <person name="Sichtig H."/>
        </authorList>
    </citation>
    <scope>NUCLEOTIDE SEQUENCE [LARGE SCALE GENOMIC DNA]</scope>
    <source>
        <strain evidence="4 5">FDAARGOS_664</strain>
    </source>
</reference>
<protein>
    <submittedName>
        <fullName evidence="4">Tetratricopeptide repeat protein</fullName>
    </submittedName>
</protein>
<gene>
    <name evidence="4" type="ORF">FOB72_09145</name>
</gene>
<evidence type="ECO:0000313" key="4">
    <source>
        <dbReference type="EMBL" id="QET02181.1"/>
    </source>
</evidence>
<evidence type="ECO:0000313" key="5">
    <source>
        <dbReference type="Proteomes" id="UP000322822"/>
    </source>
</evidence>
<dbReference type="PANTHER" id="PTHR15704">
    <property type="entry name" value="SUPERKILLER 3 PROTEIN-RELATED"/>
    <property type="match status" value="1"/>
</dbReference>
<evidence type="ECO:0000256" key="3">
    <source>
        <dbReference type="SAM" id="MobiDB-lite"/>
    </source>
</evidence>
<feature type="region of interest" description="Disordered" evidence="3">
    <location>
        <begin position="205"/>
        <end position="258"/>
    </location>
</feature>
<name>A0A5P2H2J9_9BURK</name>
<feature type="compositionally biased region" description="Low complexity" evidence="3">
    <location>
        <begin position="218"/>
        <end position="247"/>
    </location>
</feature>
<dbReference type="InterPro" id="IPR019734">
    <property type="entry name" value="TPR_rpt"/>
</dbReference>
<keyword evidence="1" id="KW-0677">Repeat</keyword>
<dbReference type="Proteomes" id="UP000322822">
    <property type="component" value="Chromosome 1"/>
</dbReference>
<dbReference type="AlphaFoldDB" id="A0A5P2H2J9"/>
<feature type="region of interest" description="Disordered" evidence="3">
    <location>
        <begin position="56"/>
        <end position="78"/>
    </location>
</feature>
<evidence type="ECO:0000256" key="2">
    <source>
        <dbReference type="ARBA" id="ARBA00022803"/>
    </source>
</evidence>
<accession>A0A5P2H2J9</accession>
<dbReference type="Gene3D" id="1.25.40.10">
    <property type="entry name" value="Tetratricopeptide repeat domain"/>
    <property type="match status" value="1"/>
</dbReference>
<sequence length="258" mass="27319">MPRSITDRTYMSLPLPTSTAGRPSAAGGRYSAAPFARVAATLAMLAAFAAQPAAAQNGPLSLQPPPAPATGPVSKDPGMVPAEKALREKRYSDAVAAFDRVLATNPRNAQARFERAWALAQSGREDEAMRAFAEMAQDFPELPEPHNNLALLYAKRGDLKRAESELLLAIEARPDFGVAYTNLGDVYRRMAEQAYNNALRRNPGDARAAESLRHVRESAPAGGSDSSADAAPASAPAATPAPKSSSKAPRKPAKSDNR</sequence>
<dbReference type="Pfam" id="PF13432">
    <property type="entry name" value="TPR_16"/>
    <property type="match status" value="1"/>
</dbReference>
<dbReference type="GO" id="GO:0055087">
    <property type="term" value="C:Ski complex"/>
    <property type="evidence" value="ECO:0007669"/>
    <property type="project" value="InterPro"/>
</dbReference>
<dbReference type="InterPro" id="IPR039226">
    <property type="entry name" value="Ski3/TTC37"/>
</dbReference>
<dbReference type="SUPFAM" id="SSF48452">
    <property type="entry name" value="TPR-like"/>
    <property type="match status" value="1"/>
</dbReference>
<keyword evidence="2" id="KW-0802">TPR repeat</keyword>
<dbReference type="SMART" id="SM00028">
    <property type="entry name" value="TPR"/>
    <property type="match status" value="3"/>
</dbReference>
<dbReference type="PANTHER" id="PTHR15704:SF7">
    <property type="entry name" value="SUPERKILLER COMPLEX PROTEIN 3"/>
    <property type="match status" value="1"/>
</dbReference>
<proteinExistence type="predicted"/>
<dbReference type="EMBL" id="CP044065">
    <property type="protein sequence ID" value="QET02181.1"/>
    <property type="molecule type" value="Genomic_DNA"/>
</dbReference>
<organism evidence="4 5">
    <name type="scientific">Cupriavidus pauculus</name>
    <dbReference type="NCBI Taxonomy" id="82633"/>
    <lineage>
        <taxon>Bacteria</taxon>
        <taxon>Pseudomonadati</taxon>
        <taxon>Pseudomonadota</taxon>
        <taxon>Betaproteobacteria</taxon>
        <taxon>Burkholderiales</taxon>
        <taxon>Burkholderiaceae</taxon>
        <taxon>Cupriavidus</taxon>
    </lineage>
</organism>
<dbReference type="Pfam" id="PF13181">
    <property type="entry name" value="TPR_8"/>
    <property type="match status" value="1"/>
</dbReference>
<dbReference type="OrthoDB" id="5294075at2"/>
<feature type="compositionally biased region" description="Basic and acidic residues" evidence="3">
    <location>
        <begin position="205"/>
        <end position="217"/>
    </location>
</feature>
<evidence type="ECO:0000256" key="1">
    <source>
        <dbReference type="ARBA" id="ARBA00022737"/>
    </source>
</evidence>